<reference evidence="3" key="1">
    <citation type="submission" date="2020-06" db="EMBL/GenBank/DDBJ databases">
        <title>A chromosome-scale genome assembly of Talaromyces rugulosus W13939.</title>
        <authorList>
            <person name="Wang B."/>
            <person name="Guo L."/>
            <person name="Ye K."/>
            <person name="Wang L."/>
        </authorList>
    </citation>
    <scope>NUCLEOTIDE SEQUENCE [LARGE SCALE GENOMIC DNA]</scope>
    <source>
        <strain evidence="3">W13939</strain>
    </source>
</reference>
<evidence type="ECO:0000313" key="2">
    <source>
        <dbReference type="EMBL" id="QKX64681.1"/>
    </source>
</evidence>
<dbReference type="GO" id="GO:0005524">
    <property type="term" value="F:ATP binding"/>
    <property type="evidence" value="ECO:0007669"/>
    <property type="project" value="InterPro"/>
</dbReference>
<dbReference type="InterPro" id="IPR006083">
    <property type="entry name" value="PRK/URK"/>
</dbReference>
<dbReference type="Proteomes" id="UP000509510">
    <property type="component" value="Chromosome VI"/>
</dbReference>
<dbReference type="PANTHER" id="PTHR10285">
    <property type="entry name" value="URIDINE KINASE"/>
    <property type="match status" value="1"/>
</dbReference>
<name>A0A7H8RG04_TALRU</name>
<protein>
    <recommendedName>
        <fullName evidence="1">Phosphoribulokinase/uridine kinase domain-containing protein</fullName>
    </recommendedName>
</protein>
<dbReference type="AlphaFoldDB" id="A0A7H8RG04"/>
<dbReference type="OrthoDB" id="6362633at2759"/>
<feature type="domain" description="Phosphoribulokinase/uridine kinase" evidence="1">
    <location>
        <begin position="26"/>
        <end position="170"/>
    </location>
</feature>
<proteinExistence type="predicted"/>
<dbReference type="GO" id="GO:0016301">
    <property type="term" value="F:kinase activity"/>
    <property type="evidence" value="ECO:0007669"/>
    <property type="project" value="InterPro"/>
</dbReference>
<keyword evidence="3" id="KW-1185">Reference proteome</keyword>
<dbReference type="Pfam" id="PF00485">
    <property type="entry name" value="PRK"/>
    <property type="match status" value="1"/>
</dbReference>
<evidence type="ECO:0000259" key="1">
    <source>
        <dbReference type="Pfam" id="PF00485"/>
    </source>
</evidence>
<sequence>MEEEYTALASLIQRRAAAHPKPRFLVAVAGAPGSGKTTLAGEVVSRLHTSSKSSSAALLSMDGFHLPRSTLDALPNREEAYVRRGAPFTFDLDAFLPFMQGVRDWADTSSQESISAPSFSHTTKDPVPSGTCIPAETKILIIEGNYLLLDEPGWSQVSTLVDMRVLISVDLASTRERVARRHVRAGIEKTLDDAYRRVDSNDALNGQLVQEKVVGGVDMVVHSVDIQT</sequence>
<dbReference type="RefSeq" id="XP_035350854.1">
    <property type="nucleotide sequence ID" value="XM_035494961.1"/>
</dbReference>
<organism evidence="2 3">
    <name type="scientific">Talaromyces rugulosus</name>
    <name type="common">Penicillium rugulosum</name>
    <dbReference type="NCBI Taxonomy" id="121627"/>
    <lineage>
        <taxon>Eukaryota</taxon>
        <taxon>Fungi</taxon>
        <taxon>Dikarya</taxon>
        <taxon>Ascomycota</taxon>
        <taxon>Pezizomycotina</taxon>
        <taxon>Eurotiomycetes</taxon>
        <taxon>Eurotiomycetidae</taxon>
        <taxon>Eurotiales</taxon>
        <taxon>Trichocomaceae</taxon>
        <taxon>Talaromyces</taxon>
        <taxon>Talaromyces sect. Islandici</taxon>
    </lineage>
</organism>
<dbReference type="KEGG" id="trg:TRUGW13939_11857"/>
<dbReference type="SUPFAM" id="SSF52540">
    <property type="entry name" value="P-loop containing nucleoside triphosphate hydrolases"/>
    <property type="match status" value="1"/>
</dbReference>
<dbReference type="InterPro" id="IPR027417">
    <property type="entry name" value="P-loop_NTPase"/>
</dbReference>
<dbReference type="EMBL" id="CP055903">
    <property type="protein sequence ID" value="QKX64681.1"/>
    <property type="molecule type" value="Genomic_DNA"/>
</dbReference>
<evidence type="ECO:0000313" key="3">
    <source>
        <dbReference type="Proteomes" id="UP000509510"/>
    </source>
</evidence>
<gene>
    <name evidence="2" type="ORF">TRUGW13939_11857</name>
</gene>
<dbReference type="Gene3D" id="3.40.50.300">
    <property type="entry name" value="P-loop containing nucleotide triphosphate hydrolases"/>
    <property type="match status" value="2"/>
</dbReference>
<accession>A0A7H8RG04</accession>
<dbReference type="GeneID" id="55999333"/>